<evidence type="ECO:0000256" key="2">
    <source>
        <dbReference type="SAM" id="Phobius"/>
    </source>
</evidence>
<feature type="region of interest" description="Disordered" evidence="1">
    <location>
        <begin position="212"/>
        <end position="303"/>
    </location>
</feature>
<dbReference type="EMBL" id="JBHSKF010000021">
    <property type="protein sequence ID" value="MFC5291061.1"/>
    <property type="molecule type" value="Genomic_DNA"/>
</dbReference>
<comment type="caution">
    <text evidence="3">The sequence shown here is derived from an EMBL/GenBank/DDBJ whole genome shotgun (WGS) entry which is preliminary data.</text>
</comment>
<evidence type="ECO:0000313" key="3">
    <source>
        <dbReference type="EMBL" id="MFC5291061.1"/>
    </source>
</evidence>
<feature type="compositionally biased region" description="Low complexity" evidence="1">
    <location>
        <begin position="162"/>
        <end position="179"/>
    </location>
</feature>
<dbReference type="RefSeq" id="WP_378250975.1">
    <property type="nucleotide sequence ID" value="NZ_JBHSKF010000021.1"/>
</dbReference>
<dbReference type="Proteomes" id="UP001596157">
    <property type="component" value="Unassembled WGS sequence"/>
</dbReference>
<evidence type="ECO:0000256" key="1">
    <source>
        <dbReference type="SAM" id="MobiDB-lite"/>
    </source>
</evidence>
<protein>
    <submittedName>
        <fullName evidence="3">Uncharacterized protein</fullName>
    </submittedName>
</protein>
<evidence type="ECO:0000313" key="4">
    <source>
        <dbReference type="Proteomes" id="UP001596157"/>
    </source>
</evidence>
<reference evidence="4" key="1">
    <citation type="journal article" date="2019" name="Int. J. Syst. Evol. Microbiol.">
        <title>The Global Catalogue of Microorganisms (GCM) 10K type strain sequencing project: providing services to taxonomists for standard genome sequencing and annotation.</title>
        <authorList>
            <consortium name="The Broad Institute Genomics Platform"/>
            <consortium name="The Broad Institute Genome Sequencing Center for Infectious Disease"/>
            <person name="Wu L."/>
            <person name="Ma J."/>
        </authorList>
    </citation>
    <scope>NUCLEOTIDE SEQUENCE [LARGE SCALE GENOMIC DNA]</scope>
    <source>
        <strain evidence="4">CCUG 59778</strain>
    </source>
</reference>
<keyword evidence="4" id="KW-1185">Reference proteome</keyword>
<organism evidence="3 4">
    <name type="scientific">Actinokineospora guangxiensis</name>
    <dbReference type="NCBI Taxonomy" id="1490288"/>
    <lineage>
        <taxon>Bacteria</taxon>
        <taxon>Bacillati</taxon>
        <taxon>Actinomycetota</taxon>
        <taxon>Actinomycetes</taxon>
        <taxon>Pseudonocardiales</taxon>
        <taxon>Pseudonocardiaceae</taxon>
        <taxon>Actinokineospora</taxon>
    </lineage>
</organism>
<keyword evidence="2" id="KW-0812">Transmembrane</keyword>
<sequence>MNAVAVTAGHDRMVVLLRRLGVVAGFVVGVGFLAVVTAQEASAEDRGLLGDLTAPVVEQVVEPVLKPVTAVAAPVVEPVAKAAAPVVEPVAEAVAPLAVSVVEPVRPVVKPVLEPVASAVEPLVASVSPLVEPLTAPVVRAAEPVLAPIADAGAEPVLSRVGLPSGPAAGGPAEPEQTPAPRPEADPVGEARPGAELRAPEAVSANWNGWSAAPSESALESTVEIESARPGGSGTPQPGPAGPVPGIATTTGTSAGSGGAHHADHAVAATPFDHAVLSAAGRSPPREGFPTHWSGYEDQDHPS</sequence>
<gene>
    <name evidence="3" type="ORF">ACFPM7_28765</name>
</gene>
<keyword evidence="2" id="KW-0472">Membrane</keyword>
<proteinExistence type="predicted"/>
<keyword evidence="2" id="KW-1133">Transmembrane helix</keyword>
<accession>A0ABW0EY03</accession>
<feature type="region of interest" description="Disordered" evidence="1">
    <location>
        <begin position="158"/>
        <end position="192"/>
    </location>
</feature>
<feature type="transmembrane region" description="Helical" evidence="2">
    <location>
        <begin position="20"/>
        <end position="38"/>
    </location>
</feature>
<name>A0ABW0EY03_9PSEU</name>